<dbReference type="PANTHER" id="PTHR28034">
    <property type="entry name" value="SET1 COMPLEX COMPONENT SHG1"/>
    <property type="match status" value="1"/>
</dbReference>
<evidence type="ECO:0000313" key="4">
    <source>
        <dbReference type="Proteomes" id="UP001146351"/>
    </source>
</evidence>
<dbReference type="EMBL" id="JAPQKO010000005">
    <property type="protein sequence ID" value="KAJ5161487.1"/>
    <property type="molecule type" value="Genomic_DNA"/>
</dbReference>
<comment type="caution">
    <text evidence="3">The sequence shown here is derived from an EMBL/GenBank/DDBJ whole genome shotgun (WGS) entry which is preliminary data.</text>
</comment>
<evidence type="ECO:0000259" key="2">
    <source>
        <dbReference type="Pfam" id="PF05205"/>
    </source>
</evidence>
<evidence type="ECO:0000313" key="3">
    <source>
        <dbReference type="EMBL" id="KAJ5161487.1"/>
    </source>
</evidence>
<feature type="region of interest" description="Disordered" evidence="1">
    <location>
        <begin position="203"/>
        <end position="240"/>
    </location>
</feature>
<feature type="region of interest" description="Disordered" evidence="1">
    <location>
        <begin position="1"/>
        <end position="20"/>
    </location>
</feature>
<gene>
    <name evidence="3" type="ORF">N7492_006879</name>
</gene>
<reference evidence="3" key="2">
    <citation type="journal article" date="2023" name="IMA Fungus">
        <title>Comparative genomic study of the Penicillium genus elucidates a diverse pangenome and 15 lateral gene transfer events.</title>
        <authorList>
            <person name="Petersen C."/>
            <person name="Sorensen T."/>
            <person name="Nielsen M.R."/>
            <person name="Sondergaard T.E."/>
            <person name="Sorensen J.L."/>
            <person name="Fitzpatrick D.A."/>
            <person name="Frisvad J.C."/>
            <person name="Nielsen K.L."/>
        </authorList>
    </citation>
    <scope>NUCLEOTIDE SEQUENCE</scope>
    <source>
        <strain evidence="3">IBT 21917</strain>
    </source>
</reference>
<feature type="compositionally biased region" description="Basic and acidic residues" evidence="1">
    <location>
        <begin position="269"/>
        <end position="303"/>
    </location>
</feature>
<keyword evidence="4" id="KW-1185">Reference proteome</keyword>
<protein>
    <recommendedName>
        <fullName evidence="2">BOD1/SHG1 domain-containing protein</fullName>
    </recommendedName>
</protein>
<dbReference type="InterPro" id="IPR055264">
    <property type="entry name" value="BOD1/SHG1_dom"/>
</dbReference>
<dbReference type="PANTHER" id="PTHR28034:SF1">
    <property type="entry name" value="NUCLEOMORPHIN"/>
    <property type="match status" value="1"/>
</dbReference>
<reference evidence="3" key="1">
    <citation type="submission" date="2022-11" db="EMBL/GenBank/DDBJ databases">
        <authorList>
            <person name="Petersen C."/>
        </authorList>
    </citation>
    <scope>NUCLEOTIDE SEQUENCE</scope>
    <source>
        <strain evidence="3">IBT 21917</strain>
    </source>
</reference>
<proteinExistence type="predicted"/>
<feature type="region of interest" description="Disordered" evidence="1">
    <location>
        <begin position="269"/>
        <end position="315"/>
    </location>
</feature>
<dbReference type="Proteomes" id="UP001146351">
    <property type="component" value="Unassembled WGS sequence"/>
</dbReference>
<dbReference type="Pfam" id="PF05205">
    <property type="entry name" value="COMPASS-Shg1"/>
    <property type="match status" value="1"/>
</dbReference>
<name>A0A9W9I1K4_9EURO</name>
<accession>A0A9W9I1K4</accession>
<organism evidence="3 4">
    <name type="scientific">Penicillium capsulatum</name>
    <dbReference type="NCBI Taxonomy" id="69766"/>
    <lineage>
        <taxon>Eukaryota</taxon>
        <taxon>Fungi</taxon>
        <taxon>Dikarya</taxon>
        <taxon>Ascomycota</taxon>
        <taxon>Pezizomycotina</taxon>
        <taxon>Eurotiomycetes</taxon>
        <taxon>Eurotiomycetidae</taxon>
        <taxon>Eurotiales</taxon>
        <taxon>Aspergillaceae</taxon>
        <taxon>Penicillium</taxon>
    </lineage>
</organism>
<dbReference type="AlphaFoldDB" id="A0A9W9I1K4"/>
<evidence type="ECO:0000256" key="1">
    <source>
        <dbReference type="SAM" id="MobiDB-lite"/>
    </source>
</evidence>
<sequence>MATSEAMEDVQPSAKGPDIGMETLKHRKFRAEDLPITAAQQTVIDKLLHSFKKKGGFDSTRKQIWAEFNSSEHKTNFTNQLVALAESEIEREPAHLSRERGKAATLIEGAVDRGDVYKNVEQSIDELTAKHLDAILGSVRAIRREDVGDEIATREQNAGSKTDEDYDTYVRTKREQREKIWREEMRKQKEIEDEQRRIKAEEVRKRREVERQKEDEDRARRKEIDDQRRAEREALDDQRERERLERYERRRREDRDRYREWDRDRSRTRDRERERYRDRSPTYRSDRGYSPRSRDIKPERSGSSKDLTPAVAAPVDEKSLEEAALQMLLKEGEELAAKARQKPEFDFEEAEAIENGLKPATSASSQTKSSLAHPVIPDDMILPPTDPIVLDNMSEIAVAVAVAVDLGVGVDPGMTPIAAGFLDLDLVIWPIAVATVTSEMNEATVQLVAAEAVPPFEETEIAIAA</sequence>
<dbReference type="OrthoDB" id="5579731at2759"/>
<feature type="domain" description="BOD1/SHG1" evidence="2">
    <location>
        <begin position="46"/>
        <end position="148"/>
    </location>
</feature>